<dbReference type="AlphaFoldDB" id="A0A1I3RRK6"/>
<accession>A0A1I3RRK6</accession>
<sequence>MSRESIWELVIPTTLPKFRFHGSFLPKVVLSLYVSVHF</sequence>
<dbReference type="EMBL" id="FORO01000033">
    <property type="protein sequence ID" value="SFJ48680.1"/>
    <property type="molecule type" value="Genomic_DNA"/>
</dbReference>
<evidence type="ECO:0000313" key="1">
    <source>
        <dbReference type="EMBL" id="SFJ48680.1"/>
    </source>
</evidence>
<reference evidence="1 2" key="1">
    <citation type="submission" date="2016-10" db="EMBL/GenBank/DDBJ databases">
        <authorList>
            <person name="de Groot N.N."/>
        </authorList>
    </citation>
    <scope>NUCLEOTIDE SEQUENCE [LARGE SCALE GENOMIC DNA]</scope>
    <source>
        <strain evidence="1 2">SP2</strain>
    </source>
</reference>
<protein>
    <submittedName>
        <fullName evidence="1">Uncharacterized protein</fullName>
    </submittedName>
</protein>
<gene>
    <name evidence="1" type="ORF">SAMN05443661_13338</name>
</gene>
<name>A0A1I3RRK6_9EURY</name>
<dbReference type="Proteomes" id="UP000182829">
    <property type="component" value="Unassembled WGS sequence"/>
</dbReference>
<evidence type="ECO:0000313" key="2">
    <source>
        <dbReference type="Proteomes" id="UP000182829"/>
    </source>
</evidence>
<organism evidence="1 2">
    <name type="scientific">Natronobacterium gregoryi</name>
    <dbReference type="NCBI Taxonomy" id="44930"/>
    <lineage>
        <taxon>Archaea</taxon>
        <taxon>Methanobacteriati</taxon>
        <taxon>Methanobacteriota</taxon>
        <taxon>Stenosarchaea group</taxon>
        <taxon>Halobacteria</taxon>
        <taxon>Halobacteriales</taxon>
        <taxon>Natrialbaceae</taxon>
        <taxon>Natronobacterium</taxon>
    </lineage>
</organism>
<proteinExistence type="predicted"/>